<geneLocation type="plasmid" evidence="2 3">
    <name>unnamed1</name>
</geneLocation>
<evidence type="ECO:0000256" key="1">
    <source>
        <dbReference type="SAM" id="MobiDB-lite"/>
    </source>
</evidence>
<gene>
    <name evidence="2" type="ORF">NE857_34060</name>
</gene>
<sequence>MSTPTPDASTPDGRFLTAYGSWQHARMTAGMAMLTSPPAQKLALAANMIQWTVELDQAWEQLEGPTYTHARDSHPARGVLSALRVVRERVGVLAAVELTEDGPMWQSATALGLGTVDGEVYDQHLGGRGLFDLEETVLDLLLNSEALASGRGRQALEQAASPRWEVGEEAPHEEPEMDEHTRETLAAAMEEINMFSTHTPEEIEAYHAQRGGHFLTLVVGDKDEDFGPGQVEDPLGAWHAIMRQVNSRSPAALTMGGTNPTYLFKGEYAKHTVHELAQVARILNPGHWEIVEGYRPASPPETEQGGQ</sequence>
<feature type="region of interest" description="Disordered" evidence="1">
    <location>
        <begin position="158"/>
        <end position="178"/>
    </location>
</feature>
<accession>A0ABY5DJ28</accession>
<feature type="compositionally biased region" description="Basic and acidic residues" evidence="1">
    <location>
        <begin position="165"/>
        <end position="178"/>
    </location>
</feature>
<name>A0ABY5DJ28_9ACTN</name>
<proteinExistence type="predicted"/>
<keyword evidence="3" id="KW-1185">Reference proteome</keyword>
<dbReference type="EMBL" id="CP099838">
    <property type="protein sequence ID" value="USY23559.1"/>
    <property type="molecule type" value="Genomic_DNA"/>
</dbReference>
<keyword evidence="2" id="KW-0614">Plasmid</keyword>
<evidence type="ECO:0000313" key="2">
    <source>
        <dbReference type="EMBL" id="USY23559.1"/>
    </source>
</evidence>
<dbReference type="Proteomes" id="UP001055940">
    <property type="component" value="Plasmid unnamed1"/>
</dbReference>
<dbReference type="RefSeq" id="WP_254422213.1">
    <property type="nucleotide sequence ID" value="NZ_BAAAJB010000040.1"/>
</dbReference>
<protein>
    <submittedName>
        <fullName evidence="2">Uncharacterized protein</fullName>
    </submittedName>
</protein>
<reference evidence="2" key="1">
    <citation type="submission" date="2022-06" db="EMBL/GenBank/DDBJ databases">
        <authorList>
            <person name="Ping M."/>
        </authorList>
    </citation>
    <scope>NUCLEOTIDE SEQUENCE</scope>
    <source>
        <strain evidence="2">JCM11759T</strain>
        <plasmid evidence="2">unnamed1</plasmid>
    </source>
</reference>
<evidence type="ECO:0000313" key="3">
    <source>
        <dbReference type="Proteomes" id="UP001055940"/>
    </source>
</evidence>
<organism evidence="2 3">
    <name type="scientific">Nocardiopsis exhalans</name>
    <dbReference type="NCBI Taxonomy" id="163604"/>
    <lineage>
        <taxon>Bacteria</taxon>
        <taxon>Bacillati</taxon>
        <taxon>Actinomycetota</taxon>
        <taxon>Actinomycetes</taxon>
        <taxon>Streptosporangiales</taxon>
        <taxon>Nocardiopsidaceae</taxon>
        <taxon>Nocardiopsis</taxon>
    </lineage>
</organism>